<protein>
    <submittedName>
        <fullName evidence="1">Uncharacterized protein</fullName>
    </submittedName>
</protein>
<comment type="caution">
    <text evidence="1">The sequence shown here is derived from an EMBL/GenBank/DDBJ whole genome shotgun (WGS) entry which is preliminary data.</text>
</comment>
<dbReference type="EMBL" id="BMUT01000001">
    <property type="protein sequence ID" value="GGX67479.1"/>
    <property type="molecule type" value="Genomic_DNA"/>
</dbReference>
<proteinExistence type="predicted"/>
<keyword evidence="2" id="KW-1185">Reference proteome</keyword>
<name>A0ABQ2Y8C5_9ACTN</name>
<gene>
    <name evidence="1" type="ORF">GCM10010324_11000</name>
</gene>
<sequence length="185" mass="20749">MFGVVNVALAAHLVRRQESHKQAWQHLPAVIEAFGDACFRFMREVWEIDWDVLPPDSRGDHGMDEAKEAMLQLNKLEVFARPETIRAARDALHAADAIRLHYCNRLEQGNSAGEKRWDLYESFAKAHHAFLVAARRELGLKPPPPFGFAMPREDPSRLAALRSRIPWARASNGRSGSGAGTTDTP</sequence>
<evidence type="ECO:0000313" key="2">
    <source>
        <dbReference type="Proteomes" id="UP000659223"/>
    </source>
</evidence>
<dbReference type="Proteomes" id="UP000659223">
    <property type="component" value="Unassembled WGS sequence"/>
</dbReference>
<organism evidence="1 2">
    <name type="scientific">Streptomyces hiroshimensis</name>
    <dbReference type="NCBI Taxonomy" id="66424"/>
    <lineage>
        <taxon>Bacteria</taxon>
        <taxon>Bacillati</taxon>
        <taxon>Actinomycetota</taxon>
        <taxon>Actinomycetes</taxon>
        <taxon>Kitasatosporales</taxon>
        <taxon>Streptomycetaceae</taxon>
        <taxon>Streptomyces</taxon>
    </lineage>
</organism>
<reference evidence="2" key="1">
    <citation type="journal article" date="2019" name="Int. J. Syst. Evol. Microbiol.">
        <title>The Global Catalogue of Microorganisms (GCM) 10K type strain sequencing project: providing services to taxonomists for standard genome sequencing and annotation.</title>
        <authorList>
            <consortium name="The Broad Institute Genomics Platform"/>
            <consortium name="The Broad Institute Genome Sequencing Center for Infectious Disease"/>
            <person name="Wu L."/>
            <person name="Ma J."/>
        </authorList>
    </citation>
    <scope>NUCLEOTIDE SEQUENCE [LARGE SCALE GENOMIC DNA]</scope>
    <source>
        <strain evidence="2">JCM 4586</strain>
    </source>
</reference>
<accession>A0ABQ2Y8C5</accession>
<evidence type="ECO:0000313" key="1">
    <source>
        <dbReference type="EMBL" id="GGX67479.1"/>
    </source>
</evidence>